<feature type="domain" description="VWFA" evidence="2">
    <location>
        <begin position="223"/>
        <end position="343"/>
    </location>
</feature>
<evidence type="ECO:0000256" key="1">
    <source>
        <dbReference type="SAM" id="MobiDB-lite"/>
    </source>
</evidence>
<feature type="compositionally biased region" description="Polar residues" evidence="1">
    <location>
        <begin position="25"/>
        <end position="43"/>
    </location>
</feature>
<proteinExistence type="predicted"/>
<dbReference type="PANTHER" id="PTHR10579:SF177">
    <property type="entry name" value="CALCIUM-ACTIVATED CHLORIDE CHANNEL REGULATOR 4-LIKE PROTEIN"/>
    <property type="match status" value="1"/>
</dbReference>
<feature type="compositionally biased region" description="Basic residues" evidence="1">
    <location>
        <begin position="1"/>
        <end position="11"/>
    </location>
</feature>
<evidence type="ECO:0000313" key="3">
    <source>
        <dbReference type="EMBL" id="CAC5422195.1"/>
    </source>
</evidence>
<dbReference type="InterPro" id="IPR036465">
    <property type="entry name" value="vWFA_dom_sf"/>
</dbReference>
<dbReference type="SMART" id="SM00327">
    <property type="entry name" value="VWA"/>
    <property type="match status" value="1"/>
</dbReference>
<dbReference type="CDD" id="cd00198">
    <property type="entry name" value="vWFA"/>
    <property type="match status" value="1"/>
</dbReference>
<dbReference type="Proteomes" id="UP000507470">
    <property type="component" value="Unassembled WGS sequence"/>
</dbReference>
<dbReference type="InterPro" id="IPR051266">
    <property type="entry name" value="CLCR"/>
</dbReference>
<protein>
    <submittedName>
        <fullName evidence="3">CLCA3_4</fullName>
    </submittedName>
</protein>
<dbReference type="InterPro" id="IPR002035">
    <property type="entry name" value="VWF_A"/>
</dbReference>
<dbReference type="PROSITE" id="PS50234">
    <property type="entry name" value="VWFA"/>
    <property type="match status" value="1"/>
</dbReference>
<evidence type="ECO:0000313" key="4">
    <source>
        <dbReference type="Proteomes" id="UP000507470"/>
    </source>
</evidence>
<evidence type="ECO:0000259" key="2">
    <source>
        <dbReference type="PROSITE" id="PS50234"/>
    </source>
</evidence>
<dbReference type="SUPFAM" id="SSF53300">
    <property type="entry name" value="vWA-like"/>
    <property type="match status" value="1"/>
</dbReference>
<dbReference type="Pfam" id="PF13519">
    <property type="entry name" value="VWA_2"/>
    <property type="match status" value="1"/>
</dbReference>
<dbReference type="InterPro" id="IPR013642">
    <property type="entry name" value="CLCA_N"/>
</dbReference>
<accession>A0A6J8ERT2</accession>
<dbReference type="Pfam" id="PF08434">
    <property type="entry name" value="CLCA"/>
    <property type="match status" value="1"/>
</dbReference>
<gene>
    <name evidence="3" type="ORF">MCOR_54260</name>
</gene>
<reference evidence="3 4" key="1">
    <citation type="submission" date="2020-06" db="EMBL/GenBank/DDBJ databases">
        <authorList>
            <person name="Li R."/>
            <person name="Bekaert M."/>
        </authorList>
    </citation>
    <scope>NUCLEOTIDE SEQUENCE [LARGE SCALE GENOMIC DNA]</scope>
    <source>
        <strain evidence="4">wild</strain>
    </source>
</reference>
<dbReference type="EMBL" id="CACVKT020009526">
    <property type="protein sequence ID" value="CAC5422195.1"/>
    <property type="molecule type" value="Genomic_DNA"/>
</dbReference>
<dbReference type="Gene3D" id="3.40.50.410">
    <property type="entry name" value="von Willebrand factor, type A domain"/>
    <property type="match status" value="1"/>
</dbReference>
<dbReference type="OrthoDB" id="10021899at2759"/>
<dbReference type="AlphaFoldDB" id="A0A6J8ERT2"/>
<organism evidence="3 4">
    <name type="scientific">Mytilus coruscus</name>
    <name type="common">Sea mussel</name>
    <dbReference type="NCBI Taxonomy" id="42192"/>
    <lineage>
        <taxon>Eukaryota</taxon>
        <taxon>Metazoa</taxon>
        <taxon>Spiralia</taxon>
        <taxon>Lophotrochozoa</taxon>
        <taxon>Mollusca</taxon>
        <taxon>Bivalvia</taxon>
        <taxon>Autobranchia</taxon>
        <taxon>Pteriomorphia</taxon>
        <taxon>Mytilida</taxon>
        <taxon>Mytiloidea</taxon>
        <taxon>Mytilidae</taxon>
        <taxon>Mytilinae</taxon>
        <taxon>Mytilus</taxon>
    </lineage>
</organism>
<dbReference type="PANTHER" id="PTHR10579">
    <property type="entry name" value="CALCIUM-ACTIVATED CHLORIDE CHANNEL REGULATOR"/>
    <property type="match status" value="1"/>
</dbReference>
<keyword evidence="4" id="KW-1185">Reference proteome</keyword>
<name>A0A6J8ERT2_MYTCO</name>
<feature type="region of interest" description="Disordered" evidence="1">
    <location>
        <begin position="1"/>
        <end position="43"/>
    </location>
</feature>
<sequence>MNTRRSSKKWKATVTFEAASRQEETQLQPGSVPASNDPSTSGGCSFDVVNRQGNAIGTVFVHEWGHYRWGLFDEYPTIRDSSGNVIRFDLFNGQWAPVRCTTQITGRIINGKTGDQCKLDSSGKPEVDCYFYPESVGTTNAVASIMGSSFIPSISQFCDSANSADASIRHNSMASNTQNRRCNGHSAWEIMRQHNDFQNKSPGVPFASTKPKFFLEQASFVGRFCLLIDVSGSMLRYIQEARNALATVVQNVLPNDTYVGIVKFSSSATLVKNMTLIASEEERGELASLLPKSVGGSTSIGAGLRLCCQTLSMLSDVKDNRRLQLFYSTSTQNSTALIDALTEPFVDSAKDPIIRINSLSIHQKQNKNFETTFFIDESIGRETVIQLTANVLEGVNITVYQQENIYTAVGTSADSGVISVKIPNIAIAGEYTVTVMSSISDFAGTISILSKAANVDGRVLKTEVLTTESKIEYSSTVHFPLFVSINKGTAPWRRLLSRLILKTKMVKHHHWY</sequence>